<comment type="caution">
    <text evidence="1">The sequence shown here is derived from an EMBL/GenBank/DDBJ whole genome shotgun (WGS) entry which is preliminary data.</text>
</comment>
<reference evidence="2" key="1">
    <citation type="journal article" date="2019" name="Int. J. Syst. Evol. Microbiol.">
        <title>The Global Catalogue of Microorganisms (GCM) 10K type strain sequencing project: providing services to taxonomists for standard genome sequencing and annotation.</title>
        <authorList>
            <consortium name="The Broad Institute Genomics Platform"/>
            <consortium name="The Broad Institute Genome Sequencing Center for Infectious Disease"/>
            <person name="Wu L."/>
            <person name="Ma J."/>
        </authorList>
    </citation>
    <scope>NUCLEOTIDE SEQUENCE [LARGE SCALE GENOMIC DNA]</scope>
    <source>
        <strain evidence="2">KCTC 42282</strain>
    </source>
</reference>
<gene>
    <name evidence="1" type="ORF">ACFONL_01285</name>
</gene>
<keyword evidence="2" id="KW-1185">Reference proteome</keyword>
<dbReference type="Proteomes" id="UP001595704">
    <property type="component" value="Unassembled WGS sequence"/>
</dbReference>
<accession>A0ABV7UCA9</accession>
<organism evidence="1 2">
    <name type="scientific">Camelimonas fluminis</name>
    <dbReference type="NCBI Taxonomy" id="1576911"/>
    <lineage>
        <taxon>Bacteria</taxon>
        <taxon>Pseudomonadati</taxon>
        <taxon>Pseudomonadota</taxon>
        <taxon>Alphaproteobacteria</taxon>
        <taxon>Hyphomicrobiales</taxon>
        <taxon>Chelatococcaceae</taxon>
        <taxon>Camelimonas</taxon>
    </lineage>
</organism>
<evidence type="ECO:0000313" key="2">
    <source>
        <dbReference type="Proteomes" id="UP001595704"/>
    </source>
</evidence>
<evidence type="ECO:0000313" key="1">
    <source>
        <dbReference type="EMBL" id="MFC3636024.1"/>
    </source>
</evidence>
<proteinExistence type="predicted"/>
<name>A0ABV7UCA9_9HYPH</name>
<dbReference type="EMBL" id="JBHRYC010000015">
    <property type="protein sequence ID" value="MFC3636024.1"/>
    <property type="molecule type" value="Genomic_DNA"/>
</dbReference>
<protein>
    <submittedName>
        <fullName evidence="1">Uncharacterized protein</fullName>
    </submittedName>
</protein>
<dbReference type="RefSeq" id="WP_191321523.1">
    <property type="nucleotide sequence ID" value="NZ_BNCG01000107.1"/>
</dbReference>
<sequence length="163" mass="18413">MASDLEALRPHPRTGDEAPVSYRAKHIRSLFDHIAALEAEKISLEGELTRCNAECDKWKAHWDAEKAENERLKAVISACHWYWPSDDTSSENCCCHPFEVVENHGEGEVIEVSRGGVVETMYCAYLRPAVDSDSDDQFWVHEATVEAAEAKLQAEVKRRSALR</sequence>